<dbReference type="Gene3D" id="3.30.40.10">
    <property type="entry name" value="Zinc/RING finger domain, C3HC4 (zinc finger)"/>
    <property type="match status" value="1"/>
</dbReference>
<evidence type="ECO:0000259" key="5">
    <source>
        <dbReference type="PROSITE" id="PS50089"/>
    </source>
</evidence>
<feature type="domain" description="RING-type" evidence="5">
    <location>
        <begin position="353"/>
        <end position="392"/>
    </location>
</feature>
<dbReference type="InterPro" id="IPR018957">
    <property type="entry name" value="Znf_C3HC4_RING-type"/>
</dbReference>
<dbReference type="Proteomes" id="UP000178129">
    <property type="component" value="Unassembled WGS sequence"/>
</dbReference>
<dbReference type="Pfam" id="PF00097">
    <property type="entry name" value="zf-C3HC4"/>
    <property type="match status" value="1"/>
</dbReference>
<dbReference type="InterPro" id="IPR017907">
    <property type="entry name" value="Znf_RING_CS"/>
</dbReference>
<gene>
    <name evidence="7" type="ORF">RCO7_01815</name>
</gene>
<accession>A0A1E1K3E6</accession>
<dbReference type="PROSITE" id="PS51382">
    <property type="entry name" value="SPX"/>
    <property type="match status" value="1"/>
</dbReference>
<dbReference type="SUPFAM" id="SSF57850">
    <property type="entry name" value="RING/U-box"/>
    <property type="match status" value="1"/>
</dbReference>
<proteinExistence type="predicted"/>
<keyword evidence="3" id="KW-0862">Zinc</keyword>
<dbReference type="EMBL" id="FJUW01000006">
    <property type="protein sequence ID" value="CZS92635.1"/>
    <property type="molecule type" value="Genomic_DNA"/>
</dbReference>
<sequence>MKFGQKFKEALEKDGYPLEWVDTAIPYRQLKKLIKKTQQELEILGFDSNTLAQLQQSSADEGAPSGEGVAFQYSFEGNDNFVPKLSFVINVNDGIPQDAQLSPETRRLFEALALGQPGSLKVSSFGNDGQSENLAVEVSTVAGQSGNLRRIDVHLRFDAEFFGQLHLKSSEAWEAREAHAQEILTNEIQELSKTVAVVARPNPATLHKSDLNRWRELFDVYLEAAVFFSTNEIDHGSRSSVRAAEQLQWFQSEVVKRDIMSKFKVKNSHAALKQFVKINIDILELMKFQELNNTGRYKIMKKFDKKTGLGAARTFPKLIPAGSVVGDTMARAVCAQISQEVVQLVPRLEDHACPVCTDIAWRPVRLQCKHLICIQCAITMQKGRKRFCPLCREDVVMIADTDSIDRDLEAYLRKWFPKETLNKQIDNETIDGIMKFGPYYRHPSEHNCAIM</sequence>
<evidence type="ECO:0000256" key="4">
    <source>
        <dbReference type="PROSITE-ProRule" id="PRU00175"/>
    </source>
</evidence>
<dbReference type="InParanoid" id="A0A1E1K3E6"/>
<dbReference type="GO" id="GO:0008270">
    <property type="term" value="F:zinc ion binding"/>
    <property type="evidence" value="ECO:0007669"/>
    <property type="project" value="UniProtKB-KW"/>
</dbReference>
<dbReference type="InterPro" id="IPR013083">
    <property type="entry name" value="Znf_RING/FYVE/PHD"/>
</dbReference>
<evidence type="ECO:0000313" key="8">
    <source>
        <dbReference type="Proteomes" id="UP000178129"/>
    </source>
</evidence>
<dbReference type="STRING" id="914237.A0A1E1K3E6"/>
<evidence type="ECO:0000259" key="6">
    <source>
        <dbReference type="PROSITE" id="PS51382"/>
    </source>
</evidence>
<keyword evidence="8" id="KW-1185">Reference proteome</keyword>
<dbReference type="Pfam" id="PF03105">
    <property type="entry name" value="SPX"/>
    <property type="match status" value="1"/>
</dbReference>
<name>A0A1E1K3E6_9HELO</name>
<dbReference type="InterPro" id="IPR001841">
    <property type="entry name" value="Znf_RING"/>
</dbReference>
<dbReference type="PROSITE" id="PS50089">
    <property type="entry name" value="ZF_RING_2"/>
    <property type="match status" value="1"/>
</dbReference>
<keyword evidence="2 4" id="KW-0863">Zinc-finger</keyword>
<evidence type="ECO:0000256" key="3">
    <source>
        <dbReference type="ARBA" id="ARBA00022833"/>
    </source>
</evidence>
<dbReference type="AlphaFoldDB" id="A0A1E1K3E6"/>
<keyword evidence="1" id="KW-0479">Metal-binding</keyword>
<protein>
    <recommendedName>
        <fullName evidence="9">RING-14 protein</fullName>
    </recommendedName>
</protein>
<dbReference type="SMART" id="SM00184">
    <property type="entry name" value="RING"/>
    <property type="match status" value="1"/>
</dbReference>
<feature type="domain" description="SPX" evidence="6">
    <location>
        <begin position="1"/>
        <end position="317"/>
    </location>
</feature>
<organism evidence="7 8">
    <name type="scientific">Rhynchosporium graminicola</name>
    <dbReference type="NCBI Taxonomy" id="2792576"/>
    <lineage>
        <taxon>Eukaryota</taxon>
        <taxon>Fungi</taxon>
        <taxon>Dikarya</taxon>
        <taxon>Ascomycota</taxon>
        <taxon>Pezizomycotina</taxon>
        <taxon>Leotiomycetes</taxon>
        <taxon>Helotiales</taxon>
        <taxon>Ploettnerulaceae</taxon>
        <taxon>Rhynchosporium</taxon>
    </lineage>
</organism>
<dbReference type="PANTHER" id="PTHR23327">
    <property type="entry name" value="RING FINGER PROTEIN 127"/>
    <property type="match status" value="1"/>
</dbReference>
<dbReference type="InterPro" id="IPR004331">
    <property type="entry name" value="SPX_dom"/>
</dbReference>
<dbReference type="PROSITE" id="PS00518">
    <property type="entry name" value="ZF_RING_1"/>
    <property type="match status" value="1"/>
</dbReference>
<dbReference type="PANTHER" id="PTHR23327:SF51">
    <property type="entry name" value="TRANSCRIPTIONAL REGULATOR OF YEAST FORM ADHERENCE 3"/>
    <property type="match status" value="1"/>
</dbReference>
<comment type="caution">
    <text evidence="7">The sequence shown here is derived from an EMBL/GenBank/DDBJ whole genome shotgun (WGS) entry which is preliminary data.</text>
</comment>
<evidence type="ECO:0000256" key="1">
    <source>
        <dbReference type="ARBA" id="ARBA00022723"/>
    </source>
</evidence>
<evidence type="ECO:0000256" key="2">
    <source>
        <dbReference type="ARBA" id="ARBA00022771"/>
    </source>
</evidence>
<evidence type="ECO:0000313" key="7">
    <source>
        <dbReference type="EMBL" id="CZS92635.1"/>
    </source>
</evidence>
<reference evidence="8" key="1">
    <citation type="submission" date="2016-03" db="EMBL/GenBank/DDBJ databases">
        <authorList>
            <person name="Ploux O."/>
        </authorList>
    </citation>
    <scope>NUCLEOTIDE SEQUENCE [LARGE SCALE GENOMIC DNA]</scope>
    <source>
        <strain evidence="8">UK7</strain>
    </source>
</reference>
<evidence type="ECO:0008006" key="9">
    <source>
        <dbReference type="Google" id="ProtNLM"/>
    </source>
</evidence>